<feature type="transmembrane region" description="Helical" evidence="1">
    <location>
        <begin position="49"/>
        <end position="70"/>
    </location>
</feature>
<organism evidence="2 3">
    <name type="scientific">Corynebacterium hiratae</name>
    <dbReference type="NCBI Taxonomy" id="3139423"/>
    <lineage>
        <taxon>Bacteria</taxon>
        <taxon>Bacillati</taxon>
        <taxon>Actinomycetota</taxon>
        <taxon>Actinomycetes</taxon>
        <taxon>Mycobacteriales</taxon>
        <taxon>Corynebacteriaceae</taxon>
        <taxon>Corynebacterium</taxon>
    </lineage>
</organism>
<dbReference type="Proteomes" id="UP000320443">
    <property type="component" value="Unassembled WGS sequence"/>
</dbReference>
<evidence type="ECO:0000256" key="1">
    <source>
        <dbReference type="SAM" id="Phobius"/>
    </source>
</evidence>
<evidence type="ECO:0000313" key="2">
    <source>
        <dbReference type="EMBL" id="TRX58929.1"/>
    </source>
</evidence>
<keyword evidence="3" id="KW-1185">Reference proteome</keyword>
<keyword evidence="1" id="KW-0472">Membrane</keyword>
<evidence type="ECO:0000313" key="3">
    <source>
        <dbReference type="Proteomes" id="UP000320443"/>
    </source>
</evidence>
<feature type="transmembrane region" description="Helical" evidence="1">
    <location>
        <begin position="82"/>
        <end position="102"/>
    </location>
</feature>
<protein>
    <submittedName>
        <fullName evidence="2">Uncharacterized protein</fullName>
    </submittedName>
</protein>
<feature type="transmembrane region" description="Helical" evidence="1">
    <location>
        <begin position="17"/>
        <end position="37"/>
    </location>
</feature>
<dbReference type="EMBL" id="VKDK01000029">
    <property type="protein sequence ID" value="TRX58929.1"/>
    <property type="molecule type" value="Genomic_DNA"/>
</dbReference>
<dbReference type="RefSeq" id="WP_046648319.1">
    <property type="nucleotide sequence ID" value="NZ_VKDK01000029.1"/>
</dbReference>
<feature type="transmembrane region" description="Helical" evidence="1">
    <location>
        <begin position="122"/>
        <end position="151"/>
    </location>
</feature>
<name>A0A553FNW9_9CORY</name>
<sequence>MDAANNRLGYPRANQRIVMVAVWMFAALISIPVSLVIKFSGENGGWLTFMLMMFGVILVGVWVLLGLLPLFIRSDYESKLEWAWVSMALVFIGFILGNANLPDFGDIGPATVPTWWFGNEEAATITGGILLVISGIGHVMWLASCITYAVLSHRSAPEVF</sequence>
<keyword evidence="1" id="KW-1133">Transmembrane helix</keyword>
<comment type="caution">
    <text evidence="2">The sequence shown here is derived from an EMBL/GenBank/DDBJ whole genome shotgun (WGS) entry which is preliminary data.</text>
</comment>
<reference evidence="2 3" key="1">
    <citation type="submission" date="2019-07" db="EMBL/GenBank/DDBJ databases">
        <title>Draft genome of C. aurimucosum strain 2274.</title>
        <authorList>
            <person name="Pacheco L.G.C."/>
            <person name="Aguiar E.R.G.R."/>
            <person name="Santos C.S."/>
            <person name="Rocha D.J.P.G."/>
            <person name="Sant'Anna L.O."/>
            <person name="Mattos-Guaraldi A.L."/>
            <person name="Santos L.S."/>
        </authorList>
    </citation>
    <scope>NUCLEOTIDE SEQUENCE [LARGE SCALE GENOMIC DNA]</scope>
    <source>
        <strain evidence="2 3">2274</strain>
    </source>
</reference>
<gene>
    <name evidence="2" type="ORF">FNY97_12275</name>
</gene>
<proteinExistence type="predicted"/>
<keyword evidence="1" id="KW-0812">Transmembrane</keyword>
<accession>A0A553FNW9</accession>